<dbReference type="InterPro" id="IPR027417">
    <property type="entry name" value="P-loop_NTPase"/>
</dbReference>
<evidence type="ECO:0000256" key="14">
    <source>
        <dbReference type="ARBA" id="ARBA00022840"/>
    </source>
</evidence>
<sequence>MDVMLLGTGSADGWPSPFCACRSCRWALVAGEIRGQTAALIDDTLLIDCGPEAPRAALRGGRTLAAVRHILLTHGHFDHVGPAALVMRHWVGRTEPLDVVGPPGALDQCRDWVGPDDPIRFRAVHPGDELILPAPGGDFAVRVVAAEHSDGIVDDAVLYDVTRSGTRFLWATDTGPLPEETHAAVAGAGFDAVFLEETFGSRTEHRADHHDLRSFARTLAQLRESGAVQAHTDVIAVHLSHFNPPGPELARVLRRYGARAGRDGEVVSLGESTASLAVPPSRTLVLGGVRSGKSVQAETMLAGQSQVVYVAAGGPRRGDSDWAQRVQRHRDRRPMEWQTVETSNIAAILRATGVPVLVECLGTWLAARMDRHGCWDGAPVASVERDVDELVEAWRHCDVTAVAVSNEVGSGVVPDTVSGRLFRDLLGIVNTRIAAECDEVVLMVAGTAVPLPGPGAGLRRERPAAP</sequence>
<protein>
    <recommendedName>
        <fullName evidence="16">Adenosylcobinamide kinase</fullName>
        <ecNumber evidence="8">2.7.1.156</ecNumber>
        <ecNumber evidence="9">2.7.7.62</ecNumber>
    </recommendedName>
    <alternativeName>
        <fullName evidence="17">Adenosylcobinamide-phosphate guanylyltransferase</fullName>
    </alternativeName>
</protein>
<dbReference type="UniPathway" id="UPA00148">
    <property type="reaction ID" value="UER00236"/>
</dbReference>
<evidence type="ECO:0000256" key="17">
    <source>
        <dbReference type="ARBA" id="ARBA00030571"/>
    </source>
</evidence>
<dbReference type="InterPro" id="IPR003203">
    <property type="entry name" value="CobU/CobP"/>
</dbReference>
<dbReference type="GO" id="GO:0043752">
    <property type="term" value="F:adenosylcobinamide kinase activity"/>
    <property type="evidence" value="ECO:0007669"/>
    <property type="project" value="UniProtKB-EC"/>
</dbReference>
<reference evidence="20" key="1">
    <citation type="submission" date="2016-06" db="EMBL/GenBank/DDBJ databases">
        <authorList>
            <person name="Sutton G."/>
            <person name="Brinkac L."/>
            <person name="Sanka R."/>
            <person name="Adams M."/>
            <person name="Lau E."/>
            <person name="Mehaffy C."/>
            <person name="Tameris M."/>
            <person name="Hatherill M."/>
            <person name="Hanekom W."/>
            <person name="Mahomed H."/>
            <person name="Mcshane H."/>
        </authorList>
    </citation>
    <scope>NUCLEOTIDE SEQUENCE [LARGE SCALE GENOMIC DNA]</scope>
    <source>
        <strain evidence="20">852002-10433_SCH5171157</strain>
    </source>
</reference>
<dbReference type="AlphaFoldDB" id="A0A1A0WAE9"/>
<comment type="catalytic activity">
    <reaction evidence="1">
        <text>adenosylcob(III)inamide + ATP = adenosylcob(III)inamide phosphate + ADP + H(+)</text>
        <dbReference type="Rhea" id="RHEA:15769"/>
        <dbReference type="ChEBI" id="CHEBI:2480"/>
        <dbReference type="ChEBI" id="CHEBI:15378"/>
        <dbReference type="ChEBI" id="CHEBI:30616"/>
        <dbReference type="ChEBI" id="CHEBI:58502"/>
        <dbReference type="ChEBI" id="CHEBI:456216"/>
        <dbReference type="EC" id="2.7.1.156"/>
    </reaction>
</comment>
<evidence type="ECO:0000256" key="5">
    <source>
        <dbReference type="ARBA" id="ARBA00004692"/>
    </source>
</evidence>
<evidence type="ECO:0000256" key="12">
    <source>
        <dbReference type="ARBA" id="ARBA00022741"/>
    </source>
</evidence>
<evidence type="ECO:0000256" key="13">
    <source>
        <dbReference type="ARBA" id="ARBA00022777"/>
    </source>
</evidence>
<dbReference type="PANTHER" id="PTHR34848">
    <property type="match status" value="1"/>
</dbReference>
<keyword evidence="10" id="KW-0169">Cobalamin biosynthesis</keyword>
<comment type="function">
    <text evidence="4">Catalyzes ATP-dependent phosphorylation of adenosylcobinamide and addition of GMP to adenosylcobinamide phosphate.</text>
</comment>
<dbReference type="CDD" id="cd00544">
    <property type="entry name" value="CobU"/>
    <property type="match status" value="1"/>
</dbReference>
<evidence type="ECO:0000256" key="4">
    <source>
        <dbReference type="ARBA" id="ARBA00003889"/>
    </source>
</evidence>
<evidence type="ECO:0000256" key="1">
    <source>
        <dbReference type="ARBA" id="ARBA00000312"/>
    </source>
</evidence>
<dbReference type="SUPFAM" id="SSF56281">
    <property type="entry name" value="Metallo-hydrolase/oxidoreductase"/>
    <property type="match status" value="1"/>
</dbReference>
<comment type="catalytic activity">
    <reaction evidence="3">
        <text>adenosylcob(III)inamide + GTP = adenosylcob(III)inamide phosphate + GDP + H(+)</text>
        <dbReference type="Rhea" id="RHEA:15765"/>
        <dbReference type="ChEBI" id="CHEBI:2480"/>
        <dbReference type="ChEBI" id="CHEBI:15378"/>
        <dbReference type="ChEBI" id="CHEBI:37565"/>
        <dbReference type="ChEBI" id="CHEBI:58189"/>
        <dbReference type="ChEBI" id="CHEBI:58502"/>
        <dbReference type="EC" id="2.7.1.156"/>
    </reaction>
</comment>
<dbReference type="GO" id="GO:0005525">
    <property type="term" value="F:GTP binding"/>
    <property type="evidence" value="ECO:0007669"/>
    <property type="project" value="UniProtKB-KW"/>
</dbReference>
<dbReference type="Gene3D" id="3.60.15.10">
    <property type="entry name" value="Ribonuclease Z/Hydroxyacylglutathione hydrolase-like"/>
    <property type="match status" value="1"/>
</dbReference>
<dbReference type="GO" id="GO:0009236">
    <property type="term" value="P:cobalamin biosynthetic process"/>
    <property type="evidence" value="ECO:0007669"/>
    <property type="project" value="UniProtKB-UniPathway"/>
</dbReference>
<evidence type="ECO:0000256" key="6">
    <source>
        <dbReference type="ARBA" id="ARBA00005159"/>
    </source>
</evidence>
<keyword evidence="14" id="KW-0067">ATP-binding</keyword>
<dbReference type="EC" id="2.7.7.62" evidence="9"/>
<evidence type="ECO:0000256" key="15">
    <source>
        <dbReference type="ARBA" id="ARBA00023134"/>
    </source>
</evidence>
<comment type="pathway">
    <text evidence="5">Cofactor biosynthesis; adenosylcobalamin biosynthesis; adenosylcobalamin from cob(II)yrinate a,c-diamide: step 6/7.</text>
</comment>
<comment type="pathway">
    <text evidence="6">Cofactor biosynthesis; adenosylcobalamin biosynthesis; adenosylcobalamin from cob(II)yrinate a,c-diamide: step 5/7.</text>
</comment>
<dbReference type="Proteomes" id="UP000094008">
    <property type="component" value="Unassembled WGS sequence"/>
</dbReference>
<gene>
    <name evidence="19" type="ORF">A5779_20820</name>
</gene>
<dbReference type="GO" id="GO:0005524">
    <property type="term" value="F:ATP binding"/>
    <property type="evidence" value="ECO:0007669"/>
    <property type="project" value="UniProtKB-KW"/>
</dbReference>
<dbReference type="SMART" id="SM00849">
    <property type="entry name" value="Lactamase_B"/>
    <property type="match status" value="1"/>
</dbReference>
<evidence type="ECO:0000313" key="20">
    <source>
        <dbReference type="Proteomes" id="UP000094008"/>
    </source>
</evidence>
<dbReference type="EMBL" id="LZSY01000061">
    <property type="protein sequence ID" value="OBB93660.1"/>
    <property type="molecule type" value="Genomic_DNA"/>
</dbReference>
<evidence type="ECO:0000256" key="7">
    <source>
        <dbReference type="ARBA" id="ARBA00007490"/>
    </source>
</evidence>
<dbReference type="EC" id="2.7.1.156" evidence="8"/>
<dbReference type="RefSeq" id="WP_064880686.1">
    <property type="nucleotide sequence ID" value="NZ_LZSY01000061.1"/>
</dbReference>
<evidence type="ECO:0000256" key="16">
    <source>
        <dbReference type="ARBA" id="ARBA00029570"/>
    </source>
</evidence>
<evidence type="ECO:0000256" key="9">
    <source>
        <dbReference type="ARBA" id="ARBA00012523"/>
    </source>
</evidence>
<name>A0A1A0WAE9_MYCPR</name>
<accession>A0A1A0WAE9</accession>
<keyword evidence="11" id="KW-0808">Transferase</keyword>
<evidence type="ECO:0000256" key="3">
    <source>
        <dbReference type="ARBA" id="ARBA00001522"/>
    </source>
</evidence>
<proteinExistence type="inferred from homology"/>
<evidence type="ECO:0000256" key="11">
    <source>
        <dbReference type="ARBA" id="ARBA00022679"/>
    </source>
</evidence>
<evidence type="ECO:0000313" key="19">
    <source>
        <dbReference type="EMBL" id="OBB93660.1"/>
    </source>
</evidence>
<feature type="domain" description="Metallo-beta-lactamase" evidence="18">
    <location>
        <begin position="35"/>
        <end position="231"/>
    </location>
</feature>
<dbReference type="Gene3D" id="3.40.50.300">
    <property type="entry name" value="P-loop containing nucleotide triphosphate hydrolases"/>
    <property type="match status" value="1"/>
</dbReference>
<comment type="caution">
    <text evidence="19">The sequence shown here is derived from an EMBL/GenBank/DDBJ whole genome shotgun (WGS) entry which is preliminary data.</text>
</comment>
<dbReference type="Pfam" id="PF02283">
    <property type="entry name" value="CobU"/>
    <property type="match status" value="1"/>
</dbReference>
<comment type="similarity">
    <text evidence="7">Belongs to the CobU/CobP family.</text>
</comment>
<dbReference type="InterPro" id="IPR036866">
    <property type="entry name" value="RibonucZ/Hydroxyglut_hydro"/>
</dbReference>
<evidence type="ECO:0000256" key="2">
    <source>
        <dbReference type="ARBA" id="ARBA00000711"/>
    </source>
</evidence>
<dbReference type="OrthoDB" id="3196337at2"/>
<dbReference type="Pfam" id="PF12706">
    <property type="entry name" value="Lactamase_B_2"/>
    <property type="match status" value="1"/>
</dbReference>
<evidence type="ECO:0000256" key="10">
    <source>
        <dbReference type="ARBA" id="ARBA00022573"/>
    </source>
</evidence>
<evidence type="ECO:0000256" key="8">
    <source>
        <dbReference type="ARBA" id="ARBA00012016"/>
    </source>
</evidence>
<keyword evidence="12" id="KW-0547">Nucleotide-binding</keyword>
<dbReference type="SUPFAM" id="SSF52540">
    <property type="entry name" value="P-loop containing nucleoside triphosphate hydrolases"/>
    <property type="match status" value="1"/>
</dbReference>
<organism evidence="19 20">
    <name type="scientific">Mycolicibacterium peregrinum</name>
    <name type="common">Mycobacterium peregrinum</name>
    <dbReference type="NCBI Taxonomy" id="43304"/>
    <lineage>
        <taxon>Bacteria</taxon>
        <taxon>Bacillati</taxon>
        <taxon>Actinomycetota</taxon>
        <taxon>Actinomycetes</taxon>
        <taxon>Mycobacteriales</taxon>
        <taxon>Mycobacteriaceae</taxon>
        <taxon>Mycolicibacterium</taxon>
    </lineage>
</organism>
<dbReference type="GO" id="GO:0008820">
    <property type="term" value="F:cobinamide phosphate guanylyltransferase activity"/>
    <property type="evidence" value="ECO:0007669"/>
    <property type="project" value="UniProtKB-EC"/>
</dbReference>
<keyword evidence="13 19" id="KW-0418">Kinase</keyword>
<evidence type="ECO:0000259" key="18">
    <source>
        <dbReference type="SMART" id="SM00849"/>
    </source>
</evidence>
<comment type="catalytic activity">
    <reaction evidence="2">
        <text>adenosylcob(III)inamide phosphate + GTP + H(+) = adenosylcob(III)inamide-GDP + diphosphate</text>
        <dbReference type="Rhea" id="RHEA:22712"/>
        <dbReference type="ChEBI" id="CHEBI:15378"/>
        <dbReference type="ChEBI" id="CHEBI:33019"/>
        <dbReference type="ChEBI" id="CHEBI:37565"/>
        <dbReference type="ChEBI" id="CHEBI:58502"/>
        <dbReference type="ChEBI" id="CHEBI:60487"/>
        <dbReference type="EC" id="2.7.7.62"/>
    </reaction>
</comment>
<keyword evidence="15" id="KW-0342">GTP-binding</keyword>
<dbReference type="PANTHER" id="PTHR34848:SF1">
    <property type="entry name" value="BIFUNCTIONAL ADENOSYLCOBALAMIN BIOSYNTHESIS PROTEIN COBU"/>
    <property type="match status" value="1"/>
</dbReference>
<dbReference type="InterPro" id="IPR001279">
    <property type="entry name" value="Metallo-B-lactamas"/>
</dbReference>